<keyword evidence="5" id="KW-0675">Receptor</keyword>
<dbReference type="PANTHER" id="PTHR22718:SF11">
    <property type="entry name" value="7TM GPCR SERPENTINE RECEPTOR CLASS X (SRX) DOMAIN-CONTAINING PROTEIN"/>
    <property type="match status" value="1"/>
</dbReference>
<keyword evidence="4 6" id="KW-0472">Membrane</keyword>
<comment type="similarity">
    <text evidence="5">Belongs to the G-protein coupled receptor 1 family.</text>
</comment>
<accession>A0A914W6W4</accession>
<feature type="transmembrane region" description="Helical" evidence="6">
    <location>
        <begin position="134"/>
        <end position="159"/>
    </location>
</feature>
<evidence type="ECO:0000259" key="7">
    <source>
        <dbReference type="PROSITE" id="PS50262"/>
    </source>
</evidence>
<keyword evidence="5" id="KW-0297">G-protein coupled receptor</keyword>
<comment type="subcellular location">
    <subcellularLocation>
        <location evidence="1">Membrane</location>
    </subcellularLocation>
</comment>
<dbReference type="PANTHER" id="PTHR22718">
    <property type="entry name" value="SERPENTINE RECEPTOR, CLASS X"/>
    <property type="match status" value="1"/>
</dbReference>
<feature type="transmembrane region" description="Helical" evidence="6">
    <location>
        <begin position="49"/>
        <end position="70"/>
    </location>
</feature>
<dbReference type="WBParaSite" id="PSAMB.scaffold3408size18390.g21340.t1">
    <property type="protein sequence ID" value="PSAMB.scaffold3408size18390.g21340.t1"/>
    <property type="gene ID" value="PSAMB.scaffold3408size18390.g21340"/>
</dbReference>
<dbReference type="InterPro" id="IPR000276">
    <property type="entry name" value="GPCR_Rhodpsn"/>
</dbReference>
<dbReference type="Gene3D" id="1.20.1070.10">
    <property type="entry name" value="Rhodopsin 7-helix transmembrane proteins"/>
    <property type="match status" value="1"/>
</dbReference>
<evidence type="ECO:0000256" key="4">
    <source>
        <dbReference type="ARBA" id="ARBA00023136"/>
    </source>
</evidence>
<dbReference type="PROSITE" id="PS50262">
    <property type="entry name" value="G_PROTEIN_RECEP_F1_2"/>
    <property type="match status" value="1"/>
</dbReference>
<evidence type="ECO:0000256" key="1">
    <source>
        <dbReference type="ARBA" id="ARBA00004370"/>
    </source>
</evidence>
<keyword evidence="5" id="KW-0807">Transducer</keyword>
<evidence type="ECO:0000256" key="3">
    <source>
        <dbReference type="ARBA" id="ARBA00022989"/>
    </source>
</evidence>
<feature type="transmembrane region" description="Helical" evidence="6">
    <location>
        <begin position="14"/>
        <end position="37"/>
    </location>
</feature>
<keyword evidence="8" id="KW-1185">Reference proteome</keyword>
<sequence>MNNSSTSEAWMDRIAAATIACLSLPALAVYILVVIVIANNPQKFANNSYYTLLLSLALSDSVLLSLYGFYAVPCTLLQENIFGANFDILIGVIFNIAYFSCLPCIAAIGVNRYFAVCQFVSYDSTFNRRNTRIVLAIVWAIGIFFGSGQAFPCCTLRFSHYNYSFAYDMTNWGNVYFQWFDRFLTVCSFFVIFFCYVAIIVKRPTKFGSTENRLNTLQQTKRKNVERNLALQFGVIVLILIFAGLSFTIVPELTANRWFMLVASVLYIVNNGCGPFVYLIFNSTIRSHFLQLYCRSTIEADGKPAGLMKLGAAVKVINTARRLSNKDNNKVKELRASRRNTTLTRRETVIRRLTVNRQ</sequence>
<protein>
    <submittedName>
        <fullName evidence="9">G-protein coupled receptors family 1 profile domain-containing protein</fullName>
    </submittedName>
</protein>
<dbReference type="SUPFAM" id="SSF81321">
    <property type="entry name" value="Family A G protein-coupled receptor-like"/>
    <property type="match status" value="1"/>
</dbReference>
<feature type="transmembrane region" description="Helical" evidence="6">
    <location>
        <begin position="90"/>
        <end position="114"/>
    </location>
</feature>
<dbReference type="GO" id="GO:0004930">
    <property type="term" value="F:G protein-coupled receptor activity"/>
    <property type="evidence" value="ECO:0007669"/>
    <property type="project" value="UniProtKB-KW"/>
</dbReference>
<dbReference type="PROSITE" id="PS00237">
    <property type="entry name" value="G_PROTEIN_RECEP_F1_1"/>
    <property type="match status" value="2"/>
</dbReference>
<organism evidence="8 9">
    <name type="scientific">Plectus sambesii</name>
    <dbReference type="NCBI Taxonomy" id="2011161"/>
    <lineage>
        <taxon>Eukaryota</taxon>
        <taxon>Metazoa</taxon>
        <taxon>Ecdysozoa</taxon>
        <taxon>Nematoda</taxon>
        <taxon>Chromadorea</taxon>
        <taxon>Plectida</taxon>
        <taxon>Plectina</taxon>
        <taxon>Plectoidea</taxon>
        <taxon>Plectidae</taxon>
        <taxon>Plectus</taxon>
    </lineage>
</organism>
<feature type="transmembrane region" description="Helical" evidence="6">
    <location>
        <begin position="229"/>
        <end position="251"/>
    </location>
</feature>
<evidence type="ECO:0000313" key="9">
    <source>
        <dbReference type="WBParaSite" id="PSAMB.scaffold3408size18390.g21340.t1"/>
    </source>
</evidence>
<dbReference type="CDD" id="cd00637">
    <property type="entry name" value="7tm_classA_rhodopsin-like"/>
    <property type="match status" value="1"/>
</dbReference>
<dbReference type="InterPro" id="IPR017452">
    <property type="entry name" value="GPCR_Rhodpsn_7TM"/>
</dbReference>
<keyword evidence="2 5" id="KW-0812">Transmembrane</keyword>
<dbReference type="AlphaFoldDB" id="A0A914W6W4"/>
<evidence type="ECO:0000313" key="8">
    <source>
        <dbReference type="Proteomes" id="UP000887566"/>
    </source>
</evidence>
<feature type="transmembrane region" description="Helical" evidence="6">
    <location>
        <begin position="257"/>
        <end position="281"/>
    </location>
</feature>
<keyword evidence="3 6" id="KW-1133">Transmembrane helix</keyword>
<proteinExistence type="inferred from homology"/>
<feature type="transmembrane region" description="Helical" evidence="6">
    <location>
        <begin position="179"/>
        <end position="201"/>
    </location>
</feature>
<feature type="domain" description="G-protein coupled receptors family 1 profile" evidence="7">
    <location>
        <begin position="29"/>
        <end position="278"/>
    </location>
</feature>
<dbReference type="InterPro" id="IPR019430">
    <property type="entry name" value="7TM_GPCR_serpentine_rcpt_Srx"/>
</dbReference>
<reference evidence="9" key="1">
    <citation type="submission" date="2022-11" db="UniProtKB">
        <authorList>
            <consortium name="WormBaseParasite"/>
        </authorList>
    </citation>
    <scope>IDENTIFICATION</scope>
</reference>
<dbReference type="Pfam" id="PF10328">
    <property type="entry name" value="7TM_GPCR_Srx"/>
    <property type="match status" value="1"/>
</dbReference>
<evidence type="ECO:0000256" key="5">
    <source>
        <dbReference type="RuleBase" id="RU000688"/>
    </source>
</evidence>
<dbReference type="Proteomes" id="UP000887566">
    <property type="component" value="Unplaced"/>
</dbReference>
<evidence type="ECO:0000256" key="6">
    <source>
        <dbReference type="SAM" id="Phobius"/>
    </source>
</evidence>
<name>A0A914W6W4_9BILA</name>
<dbReference type="PRINTS" id="PR00237">
    <property type="entry name" value="GPCRRHODOPSN"/>
</dbReference>
<dbReference type="GO" id="GO:0016020">
    <property type="term" value="C:membrane"/>
    <property type="evidence" value="ECO:0007669"/>
    <property type="project" value="UniProtKB-SubCell"/>
</dbReference>
<evidence type="ECO:0000256" key="2">
    <source>
        <dbReference type="ARBA" id="ARBA00022692"/>
    </source>
</evidence>